<proteinExistence type="inferred from homology"/>
<dbReference type="PANTHER" id="PTHR43299">
    <property type="entry name" value="UPF0718 PROTEIN YRAQ"/>
    <property type="match status" value="1"/>
</dbReference>
<evidence type="ECO:0000256" key="6">
    <source>
        <dbReference type="ARBA" id="ARBA00023136"/>
    </source>
</evidence>
<dbReference type="eggNOG" id="COG0701">
    <property type="taxonomic scope" value="Bacteria"/>
</dbReference>
<feature type="transmembrane region" description="Helical" evidence="7">
    <location>
        <begin position="12"/>
        <end position="29"/>
    </location>
</feature>
<keyword evidence="6 7" id="KW-0472">Membrane</keyword>
<dbReference type="KEGG" id="hdt:HYPDE_25533"/>
<feature type="transmembrane region" description="Helical" evidence="7">
    <location>
        <begin position="178"/>
        <end position="196"/>
    </location>
</feature>
<dbReference type="STRING" id="670307.HYPDE_25533"/>
<dbReference type="InterPro" id="IPR005524">
    <property type="entry name" value="DUF318"/>
</dbReference>
<evidence type="ECO:0000313" key="8">
    <source>
        <dbReference type="EMBL" id="AGK56791.1"/>
    </source>
</evidence>
<evidence type="ECO:0000313" key="9">
    <source>
        <dbReference type="Proteomes" id="UP000005952"/>
    </source>
</evidence>
<feature type="transmembrane region" description="Helical" evidence="7">
    <location>
        <begin position="77"/>
        <end position="98"/>
    </location>
</feature>
<feature type="transmembrane region" description="Helical" evidence="7">
    <location>
        <begin position="240"/>
        <end position="257"/>
    </location>
</feature>
<evidence type="ECO:0000256" key="5">
    <source>
        <dbReference type="ARBA" id="ARBA00022989"/>
    </source>
</evidence>
<keyword evidence="5 7" id="KW-1133">Transmembrane helix</keyword>
<sequence>MNAIRQQADNTALKVAVFLVLATAGLFYVKWLPYYNRAFVAAAEHSIGNSILMGTAASPPAPSWDAALGYALAYGKAIWQAMVLGLLLGSAIQALLPADWVARVLGKTGFGSVVAAGALSIPSMMCTCCAAPVVVGLRARQASPGAAIAFWLGNTILNPATLVFMGFVLGWNWATLRIVLGVLMVFGLGYLVNLMVTPKEAAEANAELSKFVTNSGVSDSASNPFLRWIEIFVRMSIRLIPEYIVIVLLLGAARAWLFPTIGADIGNEIWWIVAFAVAGTLFVIPTTGEVPIIQAMLLLGIGAGPAGALLMTLPPVSLPSLAMVARSFRPQVLLFVVAAVVAIGIVCGLLAAALNF</sequence>
<evidence type="ECO:0000256" key="7">
    <source>
        <dbReference type="SAM" id="Phobius"/>
    </source>
</evidence>
<comment type="subcellular location">
    <subcellularLocation>
        <location evidence="1">Cell membrane</location>
        <topology evidence="1">Multi-pass membrane protein</topology>
    </subcellularLocation>
</comment>
<evidence type="ECO:0000256" key="3">
    <source>
        <dbReference type="ARBA" id="ARBA00022475"/>
    </source>
</evidence>
<dbReference type="RefSeq" id="WP_015596828.1">
    <property type="nucleotide sequence ID" value="NC_021172.1"/>
</dbReference>
<keyword evidence="3" id="KW-1003">Cell membrane</keyword>
<feature type="transmembrane region" description="Helical" evidence="7">
    <location>
        <begin position="332"/>
        <end position="354"/>
    </location>
</feature>
<name>N0B8B5_9HYPH</name>
<dbReference type="GO" id="GO:0005886">
    <property type="term" value="C:plasma membrane"/>
    <property type="evidence" value="ECO:0007669"/>
    <property type="project" value="UniProtKB-SubCell"/>
</dbReference>
<protein>
    <submittedName>
        <fullName evidence="8">Permease</fullName>
    </submittedName>
</protein>
<dbReference type="PANTHER" id="PTHR43299:SF1">
    <property type="entry name" value="UPF0718 PROTEIN YRAQ"/>
    <property type="match status" value="1"/>
</dbReference>
<gene>
    <name evidence="8" type="ORF">HYPDE_25533</name>
</gene>
<feature type="transmembrane region" description="Helical" evidence="7">
    <location>
        <begin position="110"/>
        <end position="135"/>
    </location>
</feature>
<dbReference type="AlphaFoldDB" id="N0B8B5"/>
<dbReference type="HOGENOM" id="CLU_063039_0_0_5"/>
<evidence type="ECO:0000256" key="1">
    <source>
        <dbReference type="ARBA" id="ARBA00004651"/>
    </source>
</evidence>
<feature type="transmembrane region" description="Helical" evidence="7">
    <location>
        <begin position="269"/>
        <end position="286"/>
    </location>
</feature>
<evidence type="ECO:0000256" key="4">
    <source>
        <dbReference type="ARBA" id="ARBA00022692"/>
    </source>
</evidence>
<evidence type="ECO:0000256" key="2">
    <source>
        <dbReference type="ARBA" id="ARBA00006386"/>
    </source>
</evidence>
<reference evidence="8 9" key="1">
    <citation type="journal article" date="2013" name="Genome Announc.">
        <title>Genome sequences for three denitrifying bacterial strains isolated from a uranium- and nitrate-contaminated subsurface environment.</title>
        <authorList>
            <person name="Venkatramanan R."/>
            <person name="Prakash O."/>
            <person name="Woyke T."/>
            <person name="Chain P."/>
            <person name="Goodwin L.A."/>
            <person name="Watson D."/>
            <person name="Brooks S."/>
            <person name="Kostka J.E."/>
            <person name="Green S.J."/>
        </authorList>
    </citation>
    <scope>NUCLEOTIDE SEQUENCE [LARGE SCALE GENOMIC DNA]</scope>
    <source>
        <strain evidence="8 9">1NES1</strain>
    </source>
</reference>
<dbReference type="EMBL" id="CP005587">
    <property type="protein sequence ID" value="AGK56791.1"/>
    <property type="molecule type" value="Genomic_DNA"/>
</dbReference>
<comment type="similarity">
    <text evidence="2">Belongs to the UPF0718 family.</text>
</comment>
<accession>N0B8B5</accession>
<keyword evidence="9" id="KW-1185">Reference proteome</keyword>
<keyword evidence="4 7" id="KW-0812">Transmembrane</keyword>
<dbReference type="OrthoDB" id="8771795at2"/>
<dbReference type="Proteomes" id="UP000005952">
    <property type="component" value="Chromosome"/>
</dbReference>
<organism evidence="8 9">
    <name type="scientific">Hyphomicrobium denitrificans 1NES1</name>
    <dbReference type="NCBI Taxonomy" id="670307"/>
    <lineage>
        <taxon>Bacteria</taxon>
        <taxon>Pseudomonadati</taxon>
        <taxon>Pseudomonadota</taxon>
        <taxon>Alphaproteobacteria</taxon>
        <taxon>Hyphomicrobiales</taxon>
        <taxon>Hyphomicrobiaceae</taxon>
        <taxon>Hyphomicrobium</taxon>
    </lineage>
</organism>
<feature type="transmembrane region" description="Helical" evidence="7">
    <location>
        <begin position="292"/>
        <end position="311"/>
    </location>
</feature>
<dbReference type="Pfam" id="PF03773">
    <property type="entry name" value="ArsP_1"/>
    <property type="match status" value="1"/>
</dbReference>
<feature type="transmembrane region" description="Helical" evidence="7">
    <location>
        <begin position="147"/>
        <end position="171"/>
    </location>
</feature>